<dbReference type="Proteomes" id="UP001165080">
    <property type="component" value="Unassembled WGS sequence"/>
</dbReference>
<evidence type="ECO:0000256" key="1">
    <source>
        <dbReference type="ARBA" id="ARBA00008714"/>
    </source>
</evidence>
<dbReference type="GO" id="GO:0004784">
    <property type="term" value="F:superoxide dismutase activity"/>
    <property type="evidence" value="ECO:0007669"/>
    <property type="project" value="UniProtKB-EC"/>
</dbReference>
<dbReference type="PANTHER" id="PTHR43595:SF2">
    <property type="entry name" value="SMALL RIBOSOMAL SUBUNIT PROTEIN MS42"/>
    <property type="match status" value="1"/>
</dbReference>
<comment type="caution">
    <text evidence="6">The sequence shown here is derived from an EMBL/GenBank/DDBJ whole genome shotgun (WGS) entry which is preliminary data.</text>
</comment>
<organism evidence="6 7">
    <name type="scientific">Pleodorina starrii</name>
    <dbReference type="NCBI Taxonomy" id="330485"/>
    <lineage>
        <taxon>Eukaryota</taxon>
        <taxon>Viridiplantae</taxon>
        <taxon>Chlorophyta</taxon>
        <taxon>core chlorophytes</taxon>
        <taxon>Chlorophyceae</taxon>
        <taxon>CS clade</taxon>
        <taxon>Chlamydomonadales</taxon>
        <taxon>Volvocaceae</taxon>
        <taxon>Pleodorina</taxon>
    </lineage>
</organism>
<proteinExistence type="inferred from homology"/>
<comment type="similarity">
    <text evidence="1">Belongs to the iron/manganese superoxide dismutase family.</text>
</comment>
<dbReference type="PROSITE" id="PS00088">
    <property type="entry name" value="SOD_MN"/>
    <property type="match status" value="1"/>
</dbReference>
<evidence type="ECO:0000256" key="3">
    <source>
        <dbReference type="ARBA" id="ARBA00022723"/>
    </source>
</evidence>
<dbReference type="InterPro" id="IPR036314">
    <property type="entry name" value="SOD_C_sf"/>
</dbReference>
<dbReference type="InterPro" id="IPR019832">
    <property type="entry name" value="Mn/Fe_SOD_C"/>
</dbReference>
<keyword evidence="3" id="KW-0479">Metal-binding</keyword>
<evidence type="ECO:0000256" key="2">
    <source>
        <dbReference type="ARBA" id="ARBA00012682"/>
    </source>
</evidence>
<dbReference type="AlphaFoldDB" id="A0A9W6BH66"/>
<dbReference type="SUPFAM" id="SSF54719">
    <property type="entry name" value="Fe,Mn superoxide dismutase (SOD), C-terminal domain"/>
    <property type="match status" value="1"/>
</dbReference>
<feature type="domain" description="Manganese/iron superoxide dismutase C-terminal" evidence="5">
    <location>
        <begin position="16"/>
        <end position="96"/>
    </location>
</feature>
<dbReference type="InterPro" id="IPR001189">
    <property type="entry name" value="Mn/Fe_SOD"/>
</dbReference>
<keyword evidence="7" id="KW-1185">Reference proteome</keyword>
<reference evidence="6 7" key="1">
    <citation type="journal article" date="2023" name="Commun. Biol.">
        <title>Reorganization of the ancestral sex-determining regions during the evolution of trioecy in Pleodorina starrii.</title>
        <authorList>
            <person name="Takahashi K."/>
            <person name="Suzuki S."/>
            <person name="Kawai-Toyooka H."/>
            <person name="Yamamoto K."/>
            <person name="Hamaji T."/>
            <person name="Ootsuki R."/>
            <person name="Yamaguchi H."/>
            <person name="Kawachi M."/>
            <person name="Higashiyama T."/>
            <person name="Nozaki H."/>
        </authorList>
    </citation>
    <scope>NUCLEOTIDE SEQUENCE [LARGE SCALE GENOMIC DNA]</scope>
    <source>
        <strain evidence="6 7">NIES-4479</strain>
    </source>
</reference>
<dbReference type="EMBL" id="BRXU01000004">
    <property type="protein sequence ID" value="GLC51532.1"/>
    <property type="molecule type" value="Genomic_DNA"/>
</dbReference>
<dbReference type="InterPro" id="IPR019833">
    <property type="entry name" value="Mn/Fe_SOD_BS"/>
</dbReference>
<name>A0A9W6BH66_9CHLO</name>
<dbReference type="Gene3D" id="3.55.40.20">
    <property type="entry name" value="Iron/manganese superoxide dismutase, C-terminal domain"/>
    <property type="match status" value="1"/>
</dbReference>
<dbReference type="PRINTS" id="PR01703">
    <property type="entry name" value="MNSODISMTASE"/>
</dbReference>
<dbReference type="GO" id="GO:0005737">
    <property type="term" value="C:cytoplasm"/>
    <property type="evidence" value="ECO:0007669"/>
    <property type="project" value="TreeGrafter"/>
</dbReference>
<gene>
    <name evidence="6" type="primary">PLESTB000941</name>
    <name evidence="6" type="ORF">PLESTB_000512600</name>
</gene>
<dbReference type="PANTHER" id="PTHR43595">
    <property type="entry name" value="37S RIBOSOMAL PROTEIN S26, MITOCHONDRIAL"/>
    <property type="match status" value="1"/>
</dbReference>
<accession>A0A9W6BH66</accession>
<evidence type="ECO:0000259" key="5">
    <source>
        <dbReference type="Pfam" id="PF02777"/>
    </source>
</evidence>
<keyword evidence="4" id="KW-0560">Oxidoreductase</keyword>
<sequence length="96" mass="10328">MATPNSTNTSRSSISPQLQQAISDAFGSVDDMLASLKDAGDNRFGSGWAWVCLAEDGKLQVLSTPNQDNPLMAVVLSDPCVPILGVDVWEHAYYLQ</sequence>
<dbReference type="EC" id="1.15.1.1" evidence="2"/>
<dbReference type="GO" id="GO:0046872">
    <property type="term" value="F:metal ion binding"/>
    <property type="evidence" value="ECO:0007669"/>
    <property type="project" value="UniProtKB-KW"/>
</dbReference>
<evidence type="ECO:0000313" key="6">
    <source>
        <dbReference type="EMBL" id="GLC51532.1"/>
    </source>
</evidence>
<dbReference type="Pfam" id="PF02777">
    <property type="entry name" value="Sod_Fe_C"/>
    <property type="match status" value="1"/>
</dbReference>
<evidence type="ECO:0000313" key="7">
    <source>
        <dbReference type="Proteomes" id="UP001165080"/>
    </source>
</evidence>
<evidence type="ECO:0000256" key="4">
    <source>
        <dbReference type="ARBA" id="ARBA00023002"/>
    </source>
</evidence>
<protein>
    <recommendedName>
        <fullName evidence="2">superoxide dismutase</fullName>
        <ecNumber evidence="2">1.15.1.1</ecNumber>
    </recommendedName>
</protein>